<accession>A0ABW0ZZ84</accession>
<evidence type="ECO:0008006" key="3">
    <source>
        <dbReference type="Google" id="ProtNLM"/>
    </source>
</evidence>
<evidence type="ECO:0000313" key="2">
    <source>
        <dbReference type="Proteomes" id="UP001596074"/>
    </source>
</evidence>
<evidence type="ECO:0000313" key="1">
    <source>
        <dbReference type="EMBL" id="MFC5746180.1"/>
    </source>
</evidence>
<dbReference type="Proteomes" id="UP001596074">
    <property type="component" value="Unassembled WGS sequence"/>
</dbReference>
<name>A0ABW0ZZ84_9ACTN</name>
<gene>
    <name evidence="1" type="ORF">ACFPZN_11225</name>
</gene>
<proteinExistence type="predicted"/>
<reference evidence="2" key="1">
    <citation type="journal article" date="2019" name="Int. J. Syst. Evol. Microbiol.">
        <title>The Global Catalogue of Microorganisms (GCM) 10K type strain sequencing project: providing services to taxonomists for standard genome sequencing and annotation.</title>
        <authorList>
            <consortium name="The Broad Institute Genomics Platform"/>
            <consortium name="The Broad Institute Genome Sequencing Center for Infectious Disease"/>
            <person name="Wu L."/>
            <person name="Ma J."/>
        </authorList>
    </citation>
    <scope>NUCLEOTIDE SEQUENCE [LARGE SCALE GENOMIC DNA]</scope>
    <source>
        <strain evidence="2">KCTC 42087</strain>
    </source>
</reference>
<dbReference type="RefSeq" id="WP_378281798.1">
    <property type="nucleotide sequence ID" value="NZ_JBHSON010000012.1"/>
</dbReference>
<protein>
    <recommendedName>
        <fullName evidence="3">DUF892 family protein</fullName>
    </recommendedName>
</protein>
<sequence>MTGIGNLGALLEELYEAENDLAAEYREVARRTVDEPDIHHMCGTLAGQCDDHSAAVRAIAEQYHLKLANGDPGPRAAARVCRVAVEAAADGHGHGHIPATGARLLGYLRELFLAVERVDLHWIVAGQVAQALRDPEFLARVTALHKQTLTQAKWLKTAIRETAPQVILTS</sequence>
<keyword evidence="2" id="KW-1185">Reference proteome</keyword>
<comment type="caution">
    <text evidence="1">The sequence shown here is derived from an EMBL/GenBank/DDBJ whole genome shotgun (WGS) entry which is preliminary data.</text>
</comment>
<organism evidence="1 2">
    <name type="scientific">Actinomadura rugatobispora</name>
    <dbReference type="NCBI Taxonomy" id="1994"/>
    <lineage>
        <taxon>Bacteria</taxon>
        <taxon>Bacillati</taxon>
        <taxon>Actinomycetota</taxon>
        <taxon>Actinomycetes</taxon>
        <taxon>Streptosporangiales</taxon>
        <taxon>Thermomonosporaceae</taxon>
        <taxon>Actinomadura</taxon>
    </lineage>
</organism>
<dbReference type="EMBL" id="JBHSON010000012">
    <property type="protein sequence ID" value="MFC5746180.1"/>
    <property type="molecule type" value="Genomic_DNA"/>
</dbReference>